<dbReference type="AlphaFoldDB" id="A0A2I0LAL1"/>
<evidence type="ECO:0000313" key="3">
    <source>
        <dbReference type="EMBL" id="PKI77206.1"/>
    </source>
</evidence>
<keyword evidence="1" id="KW-0863">Zinc-finger</keyword>
<keyword evidence="1" id="KW-0862">Zinc</keyword>
<comment type="caution">
    <text evidence="3">The sequence shown here is derived from an EMBL/GenBank/DDBJ whole genome shotgun (WGS) entry which is preliminary data.</text>
</comment>
<keyword evidence="1" id="KW-0479">Metal-binding</keyword>
<reference evidence="3 4" key="1">
    <citation type="submission" date="2017-11" db="EMBL/GenBank/DDBJ databases">
        <title>De-novo sequencing of pomegranate (Punica granatum L.) genome.</title>
        <authorList>
            <person name="Akparov Z."/>
            <person name="Amiraslanov A."/>
            <person name="Hajiyeva S."/>
            <person name="Abbasov M."/>
            <person name="Kaur K."/>
            <person name="Hamwieh A."/>
            <person name="Solovyev V."/>
            <person name="Salamov A."/>
            <person name="Braich B."/>
            <person name="Kosarev P."/>
            <person name="Mahmoud A."/>
            <person name="Hajiyev E."/>
            <person name="Babayeva S."/>
            <person name="Izzatullayeva V."/>
            <person name="Mammadov A."/>
            <person name="Mammadov A."/>
            <person name="Sharifova S."/>
            <person name="Ojaghi J."/>
            <person name="Eynullazada K."/>
            <person name="Bayramov B."/>
            <person name="Abdulazimova A."/>
            <person name="Shahmuradov I."/>
        </authorList>
    </citation>
    <scope>NUCLEOTIDE SEQUENCE [LARGE SCALE GENOMIC DNA]</scope>
    <source>
        <strain evidence="4">cv. AG2017</strain>
        <tissue evidence="3">Leaf</tissue>
    </source>
</reference>
<dbReference type="STRING" id="22663.A0A2I0LAL1"/>
<keyword evidence="4" id="KW-1185">Reference proteome</keyword>
<evidence type="ECO:0000313" key="4">
    <source>
        <dbReference type="Proteomes" id="UP000233551"/>
    </source>
</evidence>
<dbReference type="InterPro" id="IPR054722">
    <property type="entry name" value="PolX-like_BBD"/>
</dbReference>
<proteinExistence type="predicted"/>
<dbReference type="PROSITE" id="PS50158">
    <property type="entry name" value="ZF_CCHC"/>
    <property type="match status" value="1"/>
</dbReference>
<protein>
    <recommendedName>
        <fullName evidence="2">CCHC-type domain-containing protein</fullName>
    </recommendedName>
</protein>
<gene>
    <name evidence="3" type="ORF">CRG98_002416</name>
</gene>
<dbReference type="SUPFAM" id="SSF57756">
    <property type="entry name" value="Retrovirus zinc finger-like domains"/>
    <property type="match status" value="1"/>
</dbReference>
<dbReference type="Pfam" id="PF00098">
    <property type="entry name" value="zf-CCHC"/>
    <property type="match status" value="1"/>
</dbReference>
<dbReference type="InterPro" id="IPR036875">
    <property type="entry name" value="Znf_CCHC_sf"/>
</dbReference>
<dbReference type="Proteomes" id="UP000233551">
    <property type="component" value="Unassembled WGS sequence"/>
</dbReference>
<dbReference type="GO" id="GO:0008270">
    <property type="term" value="F:zinc ion binding"/>
    <property type="evidence" value="ECO:0007669"/>
    <property type="project" value="UniProtKB-KW"/>
</dbReference>
<feature type="domain" description="CCHC-type" evidence="2">
    <location>
        <begin position="141"/>
        <end position="156"/>
    </location>
</feature>
<dbReference type="EMBL" id="PGOL01000103">
    <property type="protein sequence ID" value="PKI77206.1"/>
    <property type="molecule type" value="Genomic_DNA"/>
</dbReference>
<dbReference type="InterPro" id="IPR001878">
    <property type="entry name" value="Znf_CCHC"/>
</dbReference>
<organism evidence="3 4">
    <name type="scientific">Punica granatum</name>
    <name type="common">Pomegranate</name>
    <dbReference type="NCBI Taxonomy" id="22663"/>
    <lineage>
        <taxon>Eukaryota</taxon>
        <taxon>Viridiplantae</taxon>
        <taxon>Streptophyta</taxon>
        <taxon>Embryophyta</taxon>
        <taxon>Tracheophyta</taxon>
        <taxon>Spermatophyta</taxon>
        <taxon>Magnoliopsida</taxon>
        <taxon>eudicotyledons</taxon>
        <taxon>Gunneridae</taxon>
        <taxon>Pentapetalae</taxon>
        <taxon>rosids</taxon>
        <taxon>malvids</taxon>
        <taxon>Myrtales</taxon>
        <taxon>Lythraceae</taxon>
        <taxon>Punica</taxon>
    </lineage>
</organism>
<name>A0A2I0LAL1_PUNGR</name>
<evidence type="ECO:0000259" key="2">
    <source>
        <dbReference type="PROSITE" id="PS50158"/>
    </source>
</evidence>
<dbReference type="Gene3D" id="4.10.60.10">
    <property type="entry name" value="Zinc finger, CCHC-type"/>
    <property type="match status" value="1"/>
</dbReference>
<dbReference type="SMART" id="SM00343">
    <property type="entry name" value="ZnF_C2HC"/>
    <property type="match status" value="1"/>
</dbReference>
<evidence type="ECO:0000256" key="1">
    <source>
        <dbReference type="PROSITE-ProRule" id="PRU00047"/>
    </source>
</evidence>
<accession>A0A2I0LAL1</accession>
<dbReference type="GO" id="GO:0003676">
    <property type="term" value="F:nucleic acid binding"/>
    <property type="evidence" value="ECO:0007669"/>
    <property type="project" value="InterPro"/>
</dbReference>
<sequence>MKALLVQQGLERALEGGRKLPVTLSLEERKTLMSKALSVIQLNLSNKVLREQKSMMSMWYLKQRLYQLKMSPETSISGHGNLFNQIVVDLANAEVSLNSKELQKKVMEHYGDNNKGLVEMGRLNKKGSHGQSKLRGRTSICWNCNEEDHLKRDCPRRRDKKCELSRDEVIAEERYKGKDILTAAGRKVFMAHGDTCDVVGVGEVRIKLYIGCEMLLGDDKQFPRLKKNLISLSALDKLHYKYRCQGGAVIISKGTLVVIKELLQKGLYVLQGMALTTAVECLAPGEKYLESLEEGGDLLRTDKIEGTCRG</sequence>
<dbReference type="Pfam" id="PF22936">
    <property type="entry name" value="Pol_BBD"/>
    <property type="match status" value="1"/>
</dbReference>